<name>A0ABZ0WMT2_9BURK</name>
<protein>
    <submittedName>
        <fullName evidence="17">Polysaccharide biosynthesis/export family protein</fullName>
    </submittedName>
</protein>
<evidence type="ECO:0000256" key="6">
    <source>
        <dbReference type="ARBA" id="ARBA00022692"/>
    </source>
</evidence>
<feature type="domain" description="SLBB" evidence="16">
    <location>
        <begin position="273"/>
        <end position="357"/>
    </location>
</feature>
<gene>
    <name evidence="17" type="ORF">U0042_02700</name>
</gene>
<reference evidence="17 18" key="1">
    <citation type="submission" date="2023-12" db="EMBL/GenBank/DDBJ databases">
        <title>Genome sequencing and assembly of bacterial species from a model synthetic community.</title>
        <authorList>
            <person name="Hogle S.L."/>
        </authorList>
    </citation>
    <scope>NUCLEOTIDE SEQUENCE [LARGE SCALE GENOMIC DNA]</scope>
    <source>
        <strain evidence="17 18">HAMBI 2494</strain>
    </source>
</reference>
<keyword evidence="10" id="KW-0626">Porin</keyword>
<sequence length="387" mass="41608">MSRKNRIIACLVSGAVAGCSAVPGPYLDPSRMQKEPEASTEKPVYTVHMIDAGVIAQQIKFDESNTQALPQEVARQGDYRVGAGDVLNIIVWGHPELTVNGGATAATPGNVTDPNALNGPNGAGNPGALVDPNGERVSADGAIYFPTVGRVHVAGMTAAEIASTLRTRLASYAVKPQLDVRVAQFRSQQVQLAGDLKNPGTMPITDVKMTVVDAIARAGGAQPDADLQRVQLTRDGKTYTLDVQRTLDRGDVSQNVVLRAGDILYVPDHNASRVFVLGEVTKPQTLFMNRGKLTLADAIADVNSIDSRSAQPRQVLVIRRTPGDPRKPTIYQLDMTQVDAILLSTEFELQPLDVVYVGTAEVARFNRLLEQLLPTMTSLYLIYSVGK</sequence>
<comment type="subcellular location">
    <subcellularLocation>
        <location evidence="1">Cell outer membrane</location>
        <topology evidence="1">Multi-pass membrane protein</topology>
    </subcellularLocation>
</comment>
<proteinExistence type="inferred from homology"/>
<keyword evidence="9" id="KW-0406">Ion transport</keyword>
<keyword evidence="11" id="KW-0472">Membrane</keyword>
<keyword evidence="6" id="KW-0812">Transmembrane</keyword>
<keyword evidence="4" id="KW-1134">Transmembrane beta strand</keyword>
<evidence type="ECO:0000256" key="10">
    <source>
        <dbReference type="ARBA" id="ARBA00023114"/>
    </source>
</evidence>
<dbReference type="PANTHER" id="PTHR33619:SF3">
    <property type="entry name" value="POLYSACCHARIDE EXPORT PROTEIN GFCE-RELATED"/>
    <property type="match status" value="1"/>
</dbReference>
<dbReference type="Pfam" id="PF22461">
    <property type="entry name" value="SLBB_2"/>
    <property type="match status" value="2"/>
</dbReference>
<evidence type="ECO:0000256" key="5">
    <source>
        <dbReference type="ARBA" id="ARBA00022597"/>
    </source>
</evidence>
<evidence type="ECO:0000256" key="14">
    <source>
        <dbReference type="ARBA" id="ARBA00023288"/>
    </source>
</evidence>
<evidence type="ECO:0000256" key="13">
    <source>
        <dbReference type="ARBA" id="ARBA00023237"/>
    </source>
</evidence>
<comment type="similarity">
    <text evidence="2">Belongs to the BexD/CtrA/VexA family.</text>
</comment>
<keyword evidence="3" id="KW-0813">Transport</keyword>
<evidence type="ECO:0000256" key="7">
    <source>
        <dbReference type="ARBA" id="ARBA00022729"/>
    </source>
</evidence>
<evidence type="ECO:0000256" key="1">
    <source>
        <dbReference type="ARBA" id="ARBA00004571"/>
    </source>
</evidence>
<dbReference type="RefSeq" id="WP_198665237.1">
    <property type="nucleotide sequence ID" value="NZ_CP139965.1"/>
</dbReference>
<keyword evidence="7" id="KW-0732">Signal</keyword>
<evidence type="ECO:0000259" key="16">
    <source>
        <dbReference type="Pfam" id="PF22461"/>
    </source>
</evidence>
<dbReference type="PROSITE" id="PS51257">
    <property type="entry name" value="PROKAR_LIPOPROTEIN"/>
    <property type="match status" value="1"/>
</dbReference>
<evidence type="ECO:0000313" key="17">
    <source>
        <dbReference type="EMBL" id="WQD78634.1"/>
    </source>
</evidence>
<accession>A0ABZ0WMT2</accession>
<evidence type="ECO:0000256" key="8">
    <source>
        <dbReference type="ARBA" id="ARBA00023047"/>
    </source>
</evidence>
<dbReference type="EMBL" id="CP139965">
    <property type="protein sequence ID" value="WQD78634.1"/>
    <property type="molecule type" value="Genomic_DNA"/>
</dbReference>
<dbReference type="PANTHER" id="PTHR33619">
    <property type="entry name" value="POLYSACCHARIDE EXPORT PROTEIN GFCE-RELATED"/>
    <property type="match status" value="1"/>
</dbReference>
<feature type="domain" description="SLBB" evidence="16">
    <location>
        <begin position="188"/>
        <end position="266"/>
    </location>
</feature>
<dbReference type="InterPro" id="IPR054765">
    <property type="entry name" value="SLBB_dom"/>
</dbReference>
<keyword evidence="8" id="KW-0625">Polysaccharide transport</keyword>
<dbReference type="InterPro" id="IPR049712">
    <property type="entry name" value="Poly_export"/>
</dbReference>
<evidence type="ECO:0000256" key="4">
    <source>
        <dbReference type="ARBA" id="ARBA00022452"/>
    </source>
</evidence>
<dbReference type="Gene3D" id="3.10.560.10">
    <property type="entry name" value="Outer membrane lipoprotein wza domain like"/>
    <property type="match status" value="2"/>
</dbReference>
<dbReference type="Proteomes" id="UP001325479">
    <property type="component" value="Chromosome"/>
</dbReference>
<keyword evidence="12" id="KW-0564">Palmitate</keyword>
<keyword evidence="13" id="KW-0998">Cell outer membrane</keyword>
<evidence type="ECO:0000256" key="12">
    <source>
        <dbReference type="ARBA" id="ARBA00023139"/>
    </source>
</evidence>
<evidence type="ECO:0000259" key="15">
    <source>
        <dbReference type="Pfam" id="PF02563"/>
    </source>
</evidence>
<evidence type="ECO:0000256" key="3">
    <source>
        <dbReference type="ARBA" id="ARBA00022448"/>
    </source>
</evidence>
<dbReference type="InterPro" id="IPR003715">
    <property type="entry name" value="Poly_export_N"/>
</dbReference>
<evidence type="ECO:0000313" key="18">
    <source>
        <dbReference type="Proteomes" id="UP001325479"/>
    </source>
</evidence>
<keyword evidence="5" id="KW-0762">Sugar transport</keyword>
<dbReference type="Pfam" id="PF02563">
    <property type="entry name" value="Poly_export"/>
    <property type="match status" value="1"/>
</dbReference>
<evidence type="ECO:0000256" key="2">
    <source>
        <dbReference type="ARBA" id="ARBA00009450"/>
    </source>
</evidence>
<keyword evidence="18" id="KW-1185">Reference proteome</keyword>
<organism evidence="17 18">
    <name type="scientific">Paraburkholderia kururiensis</name>
    <dbReference type="NCBI Taxonomy" id="984307"/>
    <lineage>
        <taxon>Bacteria</taxon>
        <taxon>Pseudomonadati</taxon>
        <taxon>Pseudomonadota</taxon>
        <taxon>Betaproteobacteria</taxon>
        <taxon>Burkholderiales</taxon>
        <taxon>Burkholderiaceae</taxon>
        <taxon>Paraburkholderia</taxon>
    </lineage>
</organism>
<keyword evidence="14" id="KW-0449">Lipoprotein</keyword>
<dbReference type="Gene3D" id="3.30.1950.10">
    <property type="entry name" value="wza like domain"/>
    <property type="match status" value="1"/>
</dbReference>
<evidence type="ECO:0000256" key="11">
    <source>
        <dbReference type="ARBA" id="ARBA00023136"/>
    </source>
</evidence>
<evidence type="ECO:0000256" key="9">
    <source>
        <dbReference type="ARBA" id="ARBA00023065"/>
    </source>
</evidence>
<feature type="domain" description="Polysaccharide export protein N-terminal" evidence="15">
    <location>
        <begin position="75"/>
        <end position="182"/>
    </location>
</feature>